<evidence type="ECO:0000313" key="4">
    <source>
        <dbReference type="EMBL" id="QKZ02428.1"/>
    </source>
</evidence>
<evidence type="ECO:0000256" key="2">
    <source>
        <dbReference type="SAM" id="Phobius"/>
    </source>
</evidence>
<organism evidence="4 5">
    <name type="scientific">Pseudomonas eucalypticola</name>
    <dbReference type="NCBI Taxonomy" id="2599595"/>
    <lineage>
        <taxon>Bacteria</taxon>
        <taxon>Pseudomonadati</taxon>
        <taxon>Pseudomonadota</taxon>
        <taxon>Gammaproteobacteria</taxon>
        <taxon>Pseudomonadales</taxon>
        <taxon>Pseudomonadaceae</taxon>
        <taxon>Pseudomonas</taxon>
    </lineage>
</organism>
<proteinExistence type="predicted"/>
<dbReference type="EMBL" id="CP056030">
    <property type="protein sequence ID" value="QKZ02428.1"/>
    <property type="molecule type" value="Genomic_DNA"/>
</dbReference>
<sequence>MWNRKKLATVIAVALSTGTVAVMACGPFFPLQMLDDRAQALASPPGNSFAFEATHWITPADALKANERDNNPYGEPVTPDKPDQASLPAAQWTALQAMRQADSDGAAYALGGTLPPALRLYTTGAVDLKAAQRCAAEAQGCVDEWQALAAQRFQAVLDLPAEQGAVRSVWAAYALGRLHAERGEQSAAAQAFKQARTLALAGASDPWGLAVSSYGEEARLYLVNAQQRCDYTDFTNGTECPNGITPANLQRAIALYAEQAARGSDIGLQSLRILAEWLLSDGDTAASVIDDPLSQRLLVAYAIGRAGDVLGENADTPADYTSNAVLKTLVEAIRKKDLQQVQGADRLAALAYRVGDYSMAQALVDKQSSALAGWVRAKLALRQGNTPAAAQAYAQASQSFPTLDNSVEPVVGAQIKGEQGVLTLSRGDYVQALDQFYMAAQIAAGGSQYSGGDYYGDMAYVAERVLTVDELKAYVDQHVSASAAPVTPAGFKDFSQQEFSTWSTQNAYPHFTQGDRLRSLLARRLVREGRVQQALPYFPEDSDPRNVDTVYDQNAEKSYLATTTARRWAKAYGDALEDAEHAWRDTTRARAWYAAATLARQHGMEIMGYEQAPDFAEFGGAYTYGAGRYSYPRNGADGKPLPRDTAEQRAVSDLPGPLVSDGERQRYAATEPQPQRFHYRYVAVEHALKAADNVPARSQAFAAVLCQATHFVQNDQERAEKVYLRYVKEGAAVAFAEDFGHQCVEPDFDAAARFPYVHAWRDARSWLRQYRYAMIALLVLGCAGLVAWRVRRKKA</sequence>
<keyword evidence="3" id="KW-0732">Signal</keyword>
<evidence type="ECO:0000313" key="5">
    <source>
        <dbReference type="Proteomes" id="UP000509568"/>
    </source>
</evidence>
<dbReference type="Proteomes" id="UP000509568">
    <property type="component" value="Chromosome"/>
</dbReference>
<accession>A0A7D5HKT3</accession>
<dbReference type="RefSeq" id="WP_176569578.1">
    <property type="nucleotide sequence ID" value="NZ_CP056030.1"/>
</dbReference>
<keyword evidence="2" id="KW-0812">Transmembrane</keyword>
<feature type="transmembrane region" description="Helical" evidence="2">
    <location>
        <begin position="770"/>
        <end position="790"/>
    </location>
</feature>
<dbReference type="AlphaFoldDB" id="A0A7D5HKT3"/>
<gene>
    <name evidence="4" type="ORF">HWQ56_00920</name>
</gene>
<feature type="region of interest" description="Disordered" evidence="1">
    <location>
        <begin position="65"/>
        <end position="85"/>
    </location>
</feature>
<evidence type="ECO:0000256" key="1">
    <source>
        <dbReference type="SAM" id="MobiDB-lite"/>
    </source>
</evidence>
<dbReference type="KEGG" id="pez:HWQ56_00920"/>
<keyword evidence="5" id="KW-1185">Reference proteome</keyword>
<protein>
    <recommendedName>
        <fullName evidence="6">Tetratricopeptide repeat protein</fullName>
    </recommendedName>
</protein>
<reference evidence="4 5" key="1">
    <citation type="submission" date="2020-06" db="EMBL/GenBank/DDBJ databases">
        <title>Pseudomonas eucalypticola sp. nov., an endophyte of Eucalyptus dunnii leaves with biocontrol ability of eucalyptus leaf blight.</title>
        <authorList>
            <person name="Liu Y."/>
            <person name="Song Z."/>
            <person name="Zeng H."/>
            <person name="Lu M."/>
            <person name="Wang X."/>
            <person name="Lian X."/>
            <person name="Zhang Q."/>
        </authorList>
    </citation>
    <scope>NUCLEOTIDE SEQUENCE [LARGE SCALE GENOMIC DNA]</scope>
    <source>
        <strain evidence="4 5">NP-1</strain>
    </source>
</reference>
<feature type="signal peptide" evidence="3">
    <location>
        <begin position="1"/>
        <end position="24"/>
    </location>
</feature>
<dbReference type="PROSITE" id="PS51257">
    <property type="entry name" value="PROKAR_LIPOPROTEIN"/>
    <property type="match status" value="1"/>
</dbReference>
<evidence type="ECO:0000256" key="3">
    <source>
        <dbReference type="SAM" id="SignalP"/>
    </source>
</evidence>
<keyword evidence="2" id="KW-0472">Membrane</keyword>
<keyword evidence="2" id="KW-1133">Transmembrane helix</keyword>
<evidence type="ECO:0008006" key="6">
    <source>
        <dbReference type="Google" id="ProtNLM"/>
    </source>
</evidence>
<feature type="chain" id="PRO_5029013267" description="Tetratricopeptide repeat protein" evidence="3">
    <location>
        <begin position="25"/>
        <end position="795"/>
    </location>
</feature>
<name>A0A7D5HKT3_9PSED</name>